<keyword evidence="3" id="KW-0812">Transmembrane</keyword>
<feature type="transmembrane region" description="Helical" evidence="3">
    <location>
        <begin position="25"/>
        <end position="43"/>
    </location>
</feature>
<dbReference type="EMBL" id="CP002961">
    <property type="protein sequence ID" value="AFK02234.1"/>
    <property type="molecule type" value="Genomic_DNA"/>
</dbReference>
<feature type="DNA-binding region" description="OmpR/PhoB-type" evidence="2">
    <location>
        <begin position="216"/>
        <end position="313"/>
    </location>
</feature>
<organism evidence="5 6">
    <name type="scientific">Emticicia oligotrophica (strain DSM 17448 / CIP 109782 / MTCC 6937 / GPTSA100-15)</name>
    <dbReference type="NCBI Taxonomy" id="929562"/>
    <lineage>
        <taxon>Bacteria</taxon>
        <taxon>Pseudomonadati</taxon>
        <taxon>Bacteroidota</taxon>
        <taxon>Cytophagia</taxon>
        <taxon>Cytophagales</taxon>
        <taxon>Leadbetterellaceae</taxon>
        <taxon>Emticicia</taxon>
    </lineage>
</organism>
<sequence>MTCKMIVKTIFSTLECLFLSMKFKILPFFIVSCLLFTIVSFVAEKSDNSDFDAAKEVIIMREIAHRVLRYTGDTSSRILPVNRLAENEFEIPFESSFSFKPDSLVRIIDKVISSNHLPDNYIVNVIECNTSKVIFGYAILGIEKKNIVPCLGRQQPNMRYCINIKFEEANWLSKNFYLLGLSFLSISLVFFGWQRMKNTKSSVSTEPQNNENDASNTAILVGKYEFFPDELLLIYEEEKISLTIKEAKVLSIFAYNLNQIIDRNRLQKEVWEDEGVIVGRSLDMFISKLRKKLSQDPNVKITNIHGKGYKLEV</sequence>
<protein>
    <submittedName>
        <fullName evidence="5">Transcriptional regulator, winged helix family</fullName>
    </submittedName>
</protein>
<dbReference type="Gene3D" id="1.10.10.10">
    <property type="entry name" value="Winged helix-like DNA-binding domain superfamily/Winged helix DNA-binding domain"/>
    <property type="match status" value="1"/>
</dbReference>
<feature type="transmembrane region" description="Helical" evidence="3">
    <location>
        <begin position="176"/>
        <end position="193"/>
    </location>
</feature>
<keyword evidence="1 2" id="KW-0238">DNA-binding</keyword>
<dbReference type="SUPFAM" id="SSF46894">
    <property type="entry name" value="C-terminal effector domain of the bipartite response regulators"/>
    <property type="match status" value="1"/>
</dbReference>
<evidence type="ECO:0000256" key="3">
    <source>
        <dbReference type="SAM" id="Phobius"/>
    </source>
</evidence>
<reference evidence="5 6" key="1">
    <citation type="submission" date="2011-07" db="EMBL/GenBank/DDBJ databases">
        <title>The complete genome of chromosome of Emticicia oligotrophica DSM 17448.</title>
        <authorList>
            <consortium name="US DOE Joint Genome Institute (JGI-PGF)"/>
            <person name="Lucas S."/>
            <person name="Han J."/>
            <person name="Lapidus A."/>
            <person name="Bruce D."/>
            <person name="Goodwin L."/>
            <person name="Pitluck S."/>
            <person name="Peters L."/>
            <person name="Kyrpides N."/>
            <person name="Mavromatis K."/>
            <person name="Ivanova N."/>
            <person name="Ovchinnikova G."/>
            <person name="Teshima H."/>
            <person name="Detter J.C."/>
            <person name="Tapia R."/>
            <person name="Han C."/>
            <person name="Land M."/>
            <person name="Hauser L."/>
            <person name="Markowitz V."/>
            <person name="Cheng J.-F."/>
            <person name="Hugenholtz P."/>
            <person name="Woyke T."/>
            <person name="Wu D."/>
            <person name="Tindall B."/>
            <person name="Pomrenke H."/>
            <person name="Brambilla E."/>
            <person name="Klenk H.-P."/>
            <person name="Eisen J.A."/>
        </authorList>
    </citation>
    <scope>NUCLEOTIDE SEQUENCE [LARGE SCALE GENOMIC DNA]</scope>
    <source>
        <strain evidence="5 6">DSM 17448</strain>
    </source>
</reference>
<dbReference type="InterPro" id="IPR001867">
    <property type="entry name" value="OmpR/PhoB-type_DNA-bd"/>
</dbReference>
<dbReference type="PROSITE" id="PS51755">
    <property type="entry name" value="OMPR_PHOB"/>
    <property type="match status" value="1"/>
</dbReference>
<dbReference type="InterPro" id="IPR036388">
    <property type="entry name" value="WH-like_DNA-bd_sf"/>
</dbReference>
<dbReference type="InterPro" id="IPR016032">
    <property type="entry name" value="Sig_transdc_resp-reg_C-effctor"/>
</dbReference>
<evidence type="ECO:0000313" key="6">
    <source>
        <dbReference type="Proteomes" id="UP000002875"/>
    </source>
</evidence>
<name>A0ABN4AJR7_EMTOG</name>
<keyword evidence="3" id="KW-1133">Transmembrane helix</keyword>
<evidence type="ECO:0000313" key="5">
    <source>
        <dbReference type="EMBL" id="AFK02234.1"/>
    </source>
</evidence>
<accession>A0ABN4AJR7</accession>
<evidence type="ECO:0000256" key="1">
    <source>
        <dbReference type="ARBA" id="ARBA00023125"/>
    </source>
</evidence>
<dbReference type="Pfam" id="PF00486">
    <property type="entry name" value="Trans_reg_C"/>
    <property type="match status" value="1"/>
</dbReference>
<dbReference type="SMART" id="SM00862">
    <property type="entry name" value="Trans_reg_C"/>
    <property type="match status" value="1"/>
</dbReference>
<dbReference type="Proteomes" id="UP000002875">
    <property type="component" value="Chromosome"/>
</dbReference>
<evidence type="ECO:0000256" key="2">
    <source>
        <dbReference type="PROSITE-ProRule" id="PRU01091"/>
    </source>
</evidence>
<keyword evidence="3" id="KW-0472">Membrane</keyword>
<gene>
    <name evidence="5" type="ordered locus">Emtol_1084</name>
</gene>
<evidence type="ECO:0000259" key="4">
    <source>
        <dbReference type="PROSITE" id="PS51755"/>
    </source>
</evidence>
<dbReference type="CDD" id="cd00383">
    <property type="entry name" value="trans_reg_C"/>
    <property type="match status" value="1"/>
</dbReference>
<feature type="domain" description="OmpR/PhoB-type" evidence="4">
    <location>
        <begin position="216"/>
        <end position="313"/>
    </location>
</feature>
<proteinExistence type="predicted"/>
<keyword evidence="6" id="KW-1185">Reference proteome</keyword>